<comment type="cofactor">
    <cofactor evidence="1">
        <name>pyridoxal 5'-phosphate</name>
        <dbReference type="ChEBI" id="CHEBI:597326"/>
    </cofactor>
</comment>
<dbReference type="NCBIfam" id="NF004625">
    <property type="entry name" value="PRK05965.1"/>
    <property type="match status" value="1"/>
</dbReference>
<dbReference type="InterPro" id="IPR005814">
    <property type="entry name" value="Aminotrans_3"/>
</dbReference>
<organism evidence="7 8">
    <name type="scientific">Lichenibacterium ramalinae</name>
    <dbReference type="NCBI Taxonomy" id="2316527"/>
    <lineage>
        <taxon>Bacteria</taxon>
        <taxon>Pseudomonadati</taxon>
        <taxon>Pseudomonadota</taxon>
        <taxon>Alphaproteobacteria</taxon>
        <taxon>Hyphomicrobiales</taxon>
        <taxon>Lichenihabitantaceae</taxon>
        <taxon>Lichenibacterium</taxon>
    </lineage>
</organism>
<evidence type="ECO:0000313" key="8">
    <source>
        <dbReference type="Proteomes" id="UP000289411"/>
    </source>
</evidence>
<keyword evidence="8" id="KW-1185">Reference proteome</keyword>
<dbReference type="EMBL" id="QYBC01000012">
    <property type="protein sequence ID" value="RYB04006.1"/>
    <property type="molecule type" value="Genomic_DNA"/>
</dbReference>
<dbReference type="Gene3D" id="3.40.640.10">
    <property type="entry name" value="Type I PLP-dependent aspartate aminotransferase-like (Major domain)"/>
    <property type="match status" value="1"/>
</dbReference>
<dbReference type="PANTHER" id="PTHR43094">
    <property type="entry name" value="AMINOTRANSFERASE"/>
    <property type="match status" value="1"/>
</dbReference>
<dbReference type="InterPro" id="IPR015421">
    <property type="entry name" value="PyrdxlP-dep_Trfase_major"/>
</dbReference>
<dbReference type="InterPro" id="IPR015422">
    <property type="entry name" value="PyrdxlP-dep_Trfase_small"/>
</dbReference>
<dbReference type="AlphaFoldDB" id="A0A4Q2REW8"/>
<gene>
    <name evidence="7" type="ORF">D3272_15110</name>
</gene>
<dbReference type="PROSITE" id="PS00600">
    <property type="entry name" value="AA_TRANSFER_CLASS_3"/>
    <property type="match status" value="1"/>
</dbReference>
<evidence type="ECO:0000256" key="1">
    <source>
        <dbReference type="ARBA" id="ARBA00001933"/>
    </source>
</evidence>
<evidence type="ECO:0000256" key="2">
    <source>
        <dbReference type="ARBA" id="ARBA00008954"/>
    </source>
</evidence>
<dbReference type="GO" id="GO:0008483">
    <property type="term" value="F:transaminase activity"/>
    <property type="evidence" value="ECO:0007669"/>
    <property type="project" value="UniProtKB-KW"/>
</dbReference>
<evidence type="ECO:0000313" key="7">
    <source>
        <dbReference type="EMBL" id="RYB04006.1"/>
    </source>
</evidence>
<evidence type="ECO:0000256" key="4">
    <source>
        <dbReference type="ARBA" id="ARBA00022679"/>
    </source>
</evidence>
<dbReference type="Pfam" id="PF00202">
    <property type="entry name" value="Aminotran_3"/>
    <property type="match status" value="1"/>
</dbReference>
<keyword evidence="5 6" id="KW-0663">Pyridoxal phosphate</keyword>
<evidence type="ECO:0000256" key="5">
    <source>
        <dbReference type="ARBA" id="ARBA00022898"/>
    </source>
</evidence>
<dbReference type="RefSeq" id="WP_129220041.1">
    <property type="nucleotide sequence ID" value="NZ_QYBC01000012.1"/>
</dbReference>
<dbReference type="InterPro" id="IPR015424">
    <property type="entry name" value="PyrdxlP-dep_Trfase"/>
</dbReference>
<name>A0A4Q2REW8_9HYPH</name>
<evidence type="ECO:0000256" key="6">
    <source>
        <dbReference type="RuleBase" id="RU003560"/>
    </source>
</evidence>
<proteinExistence type="inferred from homology"/>
<reference evidence="7 8" key="2">
    <citation type="submission" date="2019-02" db="EMBL/GenBank/DDBJ databases">
        <title>'Lichenibacterium ramalinii' gen. nov. sp. nov., 'Lichenibacterium minor' gen. nov. sp. nov.</title>
        <authorList>
            <person name="Pankratov T."/>
        </authorList>
    </citation>
    <scope>NUCLEOTIDE SEQUENCE [LARGE SCALE GENOMIC DNA]</scope>
    <source>
        <strain evidence="7 8">RmlP001</strain>
    </source>
</reference>
<dbReference type="CDD" id="cd00610">
    <property type="entry name" value="OAT_like"/>
    <property type="match status" value="1"/>
</dbReference>
<dbReference type="SUPFAM" id="SSF53383">
    <property type="entry name" value="PLP-dependent transferases"/>
    <property type="match status" value="1"/>
</dbReference>
<sequence>MLANDLAELDRAHLIHPVMSWRDHEARGPHVLAEGRGAYLTDASGRTLLDGFSGLWCVNVGYGQDSVVKAATEQMMRLPYATGYFGYAAEPSIRLAARLAELAPGDLDHVFFTLGGSDAIDSVVRFIRFYMHAKGTPERRHVISLARGYHGSSSTGAGITALPAFHRDSDLPLPWQHHIANPYPYRNPVGPEPDAIIAASLAEFHAKVEEIGADKVAAFFCEPITGSGGIIVPPKGWLPAMREACRALGILFVADEVITGFGRTGPLFACEDEGIVPDMMTVAKGLTSGYVPMGAVLMSDAVYRTIRDGSPEGATIGHGLTYSAHPVSAAVGLAVMDLYLDGGGLLAQGQRVGAYLGRRLQAFADHPLVGEVRGRGMLQGLELVTDKAAKTKPDKALGIAGKLAAQGLEHRLIFRAFADDMIGFAPPLCCTEADIDVLCERLGATLDAVLADPAVRAAVR</sequence>
<accession>A0A4Q2REW8</accession>
<dbReference type="FunFam" id="3.40.640.10:FF:000014">
    <property type="entry name" value="Adenosylmethionine-8-amino-7-oxononanoate aminotransferase, probable"/>
    <property type="match status" value="1"/>
</dbReference>
<evidence type="ECO:0000256" key="3">
    <source>
        <dbReference type="ARBA" id="ARBA00022576"/>
    </source>
</evidence>
<dbReference type="GO" id="GO:0030170">
    <property type="term" value="F:pyridoxal phosphate binding"/>
    <property type="evidence" value="ECO:0007669"/>
    <property type="project" value="InterPro"/>
</dbReference>
<dbReference type="PIRSF" id="PIRSF000521">
    <property type="entry name" value="Transaminase_4ab_Lys_Orn"/>
    <property type="match status" value="1"/>
</dbReference>
<protein>
    <submittedName>
        <fullName evidence="7">Aminotransferase class III-fold pyridoxal phosphate-dependent enzyme</fullName>
    </submittedName>
</protein>
<comment type="caution">
    <text evidence="7">The sequence shown here is derived from an EMBL/GenBank/DDBJ whole genome shotgun (WGS) entry which is preliminary data.</text>
</comment>
<comment type="similarity">
    <text evidence="2 6">Belongs to the class-III pyridoxal-phosphate-dependent aminotransferase family.</text>
</comment>
<dbReference type="InterPro" id="IPR049704">
    <property type="entry name" value="Aminotrans_3_PPA_site"/>
</dbReference>
<keyword evidence="4 7" id="KW-0808">Transferase</keyword>
<keyword evidence="3 7" id="KW-0032">Aminotransferase</keyword>
<dbReference type="Gene3D" id="3.90.1150.10">
    <property type="entry name" value="Aspartate Aminotransferase, domain 1"/>
    <property type="match status" value="1"/>
</dbReference>
<reference evidence="7 8" key="1">
    <citation type="submission" date="2018-09" db="EMBL/GenBank/DDBJ databases">
        <authorList>
            <person name="Grouzdev D.S."/>
            <person name="Krutkina M.S."/>
        </authorList>
    </citation>
    <scope>NUCLEOTIDE SEQUENCE [LARGE SCALE GENOMIC DNA]</scope>
    <source>
        <strain evidence="7 8">RmlP001</strain>
    </source>
</reference>
<dbReference type="PANTHER" id="PTHR43094:SF1">
    <property type="entry name" value="AMINOTRANSFERASE CLASS-III"/>
    <property type="match status" value="1"/>
</dbReference>
<dbReference type="OrthoDB" id="9801834at2"/>
<dbReference type="Proteomes" id="UP000289411">
    <property type="component" value="Unassembled WGS sequence"/>
</dbReference>